<dbReference type="Proteomes" id="UP000203589">
    <property type="component" value="Chromosome"/>
</dbReference>
<reference evidence="3 4" key="1">
    <citation type="submission" date="2017-07" db="EMBL/GenBank/DDBJ databases">
        <title>Genome Sequence of Antarctobacter heliothermus Strain SMS3 Isolated from a culture of the Diatom Skeletonema marinoi.</title>
        <authorList>
            <person name="Topel M."/>
            <person name="Pinder M.I.M."/>
            <person name="Johansson O.N."/>
            <person name="Kourtchenko O."/>
            <person name="Godhe A."/>
            <person name="Clarke A.K."/>
        </authorList>
    </citation>
    <scope>NUCLEOTIDE SEQUENCE [LARGE SCALE GENOMIC DNA]</scope>
    <source>
        <strain evidence="3 4">SMS3</strain>
    </source>
</reference>
<dbReference type="CDD" id="cd16936">
    <property type="entry name" value="HATPase_RsbW-like"/>
    <property type="match status" value="1"/>
</dbReference>
<gene>
    <name evidence="3" type="ORF">ANTHELSMS3_02041</name>
</gene>
<dbReference type="GO" id="GO:0004674">
    <property type="term" value="F:protein serine/threonine kinase activity"/>
    <property type="evidence" value="ECO:0007669"/>
    <property type="project" value="UniProtKB-KW"/>
</dbReference>
<dbReference type="EMBL" id="CP022540">
    <property type="protein sequence ID" value="ASP20721.1"/>
    <property type="molecule type" value="Genomic_DNA"/>
</dbReference>
<evidence type="ECO:0000259" key="2">
    <source>
        <dbReference type="Pfam" id="PF13581"/>
    </source>
</evidence>
<dbReference type="InterPro" id="IPR003594">
    <property type="entry name" value="HATPase_dom"/>
</dbReference>
<dbReference type="InterPro" id="IPR050267">
    <property type="entry name" value="Anti-sigma-factor_SerPK"/>
</dbReference>
<keyword evidence="3" id="KW-0808">Transferase</keyword>
<dbReference type="AlphaFoldDB" id="A0A222E440"/>
<dbReference type="SUPFAM" id="SSF55874">
    <property type="entry name" value="ATPase domain of HSP90 chaperone/DNA topoisomerase II/histidine kinase"/>
    <property type="match status" value="1"/>
</dbReference>
<dbReference type="InterPro" id="IPR036890">
    <property type="entry name" value="HATPase_C_sf"/>
</dbReference>
<dbReference type="PANTHER" id="PTHR35526">
    <property type="entry name" value="ANTI-SIGMA-F FACTOR RSBW-RELATED"/>
    <property type="match status" value="1"/>
</dbReference>
<dbReference type="Pfam" id="PF13581">
    <property type="entry name" value="HATPase_c_2"/>
    <property type="match status" value="1"/>
</dbReference>
<evidence type="ECO:0000313" key="4">
    <source>
        <dbReference type="Proteomes" id="UP000203589"/>
    </source>
</evidence>
<proteinExistence type="predicted"/>
<dbReference type="Gene3D" id="3.30.565.10">
    <property type="entry name" value="Histidine kinase-like ATPase, C-terminal domain"/>
    <property type="match status" value="1"/>
</dbReference>
<dbReference type="PANTHER" id="PTHR35526:SF3">
    <property type="entry name" value="ANTI-SIGMA-F FACTOR RSBW"/>
    <property type="match status" value="1"/>
</dbReference>
<dbReference type="KEGG" id="aht:ANTHELSMS3_02041"/>
<dbReference type="RefSeq" id="WP_094034748.1">
    <property type="nucleotide sequence ID" value="NZ_CP022540.1"/>
</dbReference>
<dbReference type="OrthoDB" id="9792240at2"/>
<keyword evidence="4" id="KW-1185">Reference proteome</keyword>
<keyword evidence="3" id="KW-0418">Kinase</keyword>
<protein>
    <submittedName>
        <fullName evidence="3">Serine-protein kinase RsbW</fullName>
    </submittedName>
</protein>
<name>A0A222E440_9RHOB</name>
<evidence type="ECO:0000313" key="3">
    <source>
        <dbReference type="EMBL" id="ASP20721.1"/>
    </source>
</evidence>
<accession>A0A222E440</accession>
<keyword evidence="1" id="KW-0723">Serine/threonine-protein kinase</keyword>
<organism evidence="3 4">
    <name type="scientific">Antarctobacter heliothermus</name>
    <dbReference type="NCBI Taxonomy" id="74033"/>
    <lineage>
        <taxon>Bacteria</taxon>
        <taxon>Pseudomonadati</taxon>
        <taxon>Pseudomonadota</taxon>
        <taxon>Alphaproteobacteria</taxon>
        <taxon>Rhodobacterales</taxon>
        <taxon>Roseobacteraceae</taxon>
        <taxon>Antarctobacter</taxon>
    </lineage>
</organism>
<evidence type="ECO:0000256" key="1">
    <source>
        <dbReference type="ARBA" id="ARBA00022527"/>
    </source>
</evidence>
<feature type="domain" description="Histidine kinase/HSP90-like ATPase" evidence="2">
    <location>
        <begin position="39"/>
        <end position="145"/>
    </location>
</feature>
<sequence length="158" mass="17159">MQAERLDDGAFLISCRMDSTPDDVQSSLLDINTLLQGEEIAPPPDSIWELVVAEVLNNIVEHAYQDRAGGDILLRLRFGHERLTVEFTDFGLPMPSGMAPDGALANVDVPVEELPEGGFGWFLIRSLSEDLTYCHDGGRNLLTLAISLAPKGPHGTSS</sequence>